<dbReference type="KEGG" id="sbal:HUE88_02125"/>
<dbReference type="GO" id="GO:0046872">
    <property type="term" value="F:metal ion binding"/>
    <property type="evidence" value="ECO:0007669"/>
    <property type="project" value="UniProtKB-KW"/>
</dbReference>
<keyword evidence="3" id="KW-0479">Metal-binding</keyword>
<dbReference type="PROSITE" id="PS00550">
    <property type="entry name" value="HEMERYTHRINS"/>
    <property type="match status" value="2"/>
</dbReference>
<feature type="domain" description="Hemerythrin-like" evidence="5">
    <location>
        <begin position="16"/>
        <end position="127"/>
    </location>
</feature>
<evidence type="ECO:0000259" key="5">
    <source>
        <dbReference type="Pfam" id="PF01814"/>
    </source>
</evidence>
<dbReference type="PANTHER" id="PTHR37164:SF1">
    <property type="entry name" value="BACTERIOHEMERYTHRIN"/>
    <property type="match status" value="1"/>
</dbReference>
<keyword evidence="4" id="KW-0408">Iron</keyword>
<dbReference type="PANTHER" id="PTHR37164">
    <property type="entry name" value="BACTERIOHEMERYTHRIN"/>
    <property type="match status" value="1"/>
</dbReference>
<evidence type="ECO:0000256" key="2">
    <source>
        <dbReference type="ARBA" id="ARBA00022621"/>
    </source>
</evidence>
<sequence length="280" mass="33505">MHELSWKSEYKIGHPLIDREHKHLFEIALEAFVPVAPELRKKKIRKTILELNEYMKLHFMHEESFMRVIEYPDFNHHLLIHQGIIKKMQDLIANLASIGIKEFEKDLAHFIEVALVGHILQEDTKIQKYYEKKKSQRHVIHWHSSYLVGQEDIDNEHQMLFKIANEAFADSELTIHKEKVKETIIKLALYVQKHFDHEESYMLEIGYPQLKHHCEIHGKIIDQMNQFIKEITTMDIQAFELELAIFIEKWIVQHILHEDKKIKHFLDKGDDIQIINLEEI</sequence>
<evidence type="ECO:0000313" key="7">
    <source>
        <dbReference type="Proteomes" id="UP000593994"/>
    </source>
</evidence>
<keyword evidence="2" id="KW-0561">Oxygen transport</keyword>
<keyword evidence="7" id="KW-1185">Reference proteome</keyword>
<dbReference type="Pfam" id="PF01814">
    <property type="entry name" value="Hemerythrin"/>
    <property type="match status" value="2"/>
</dbReference>
<accession>A0A7S7RNJ9</accession>
<keyword evidence="2" id="KW-0813">Transport</keyword>
<dbReference type="NCBIfam" id="NF033749">
    <property type="entry name" value="bact_hemeryth"/>
    <property type="match status" value="1"/>
</dbReference>
<feature type="domain" description="Hemerythrin-like" evidence="5">
    <location>
        <begin position="150"/>
        <end position="263"/>
    </location>
</feature>
<dbReference type="Proteomes" id="UP000593994">
    <property type="component" value="Chromosome"/>
</dbReference>
<evidence type="ECO:0000313" key="6">
    <source>
        <dbReference type="EMBL" id="QOY52513.1"/>
    </source>
</evidence>
<evidence type="ECO:0000256" key="4">
    <source>
        <dbReference type="ARBA" id="ARBA00023004"/>
    </source>
</evidence>
<organism evidence="6 7">
    <name type="scientific">Candidatus Sulfurimonas baltica</name>
    <dbReference type="NCBI Taxonomy" id="2740404"/>
    <lineage>
        <taxon>Bacteria</taxon>
        <taxon>Pseudomonadati</taxon>
        <taxon>Campylobacterota</taxon>
        <taxon>Epsilonproteobacteria</taxon>
        <taxon>Campylobacterales</taxon>
        <taxon>Sulfurimonadaceae</taxon>
        <taxon>Sulfurimonas</taxon>
    </lineage>
</organism>
<gene>
    <name evidence="6" type="ORF">HUE88_02125</name>
</gene>
<protein>
    <submittedName>
        <fullName evidence="6">Bacteriohemerythrin</fullName>
    </submittedName>
</protein>
<dbReference type="InterPro" id="IPR012312">
    <property type="entry name" value="Hemerythrin-like"/>
</dbReference>
<reference evidence="6 7" key="1">
    <citation type="submission" date="2020-05" db="EMBL/GenBank/DDBJ databases">
        <title>Sulfurimonas marisnigri, sp. nov., and Sulfurimonas baltica, sp. nov., manganese oxide reducing chemolithoautotrophs of the class Epsilonproteobacteria isolated from the pelagic redoxclines of the Black and Baltic Seas and emended description of the genus Sulfurimonas.</title>
        <authorList>
            <person name="Henkel J.V."/>
            <person name="Laudan C."/>
            <person name="Werner J."/>
            <person name="Neu T."/>
            <person name="Plewe S."/>
            <person name="Sproer C."/>
            <person name="Bunk B."/>
            <person name="Schulz-Vogt H.N."/>
        </authorList>
    </citation>
    <scope>NUCLEOTIDE SEQUENCE [LARGE SCALE GENOMIC DNA]</scope>
    <source>
        <strain evidence="6 7">GD2</strain>
    </source>
</reference>
<dbReference type="InterPro" id="IPR016131">
    <property type="entry name" value="Haemerythrin_Fe_BS"/>
</dbReference>
<dbReference type="InterPro" id="IPR035938">
    <property type="entry name" value="Hemerythrin-like_sf"/>
</dbReference>
<dbReference type="AlphaFoldDB" id="A0A7S7RNJ9"/>
<evidence type="ECO:0000256" key="3">
    <source>
        <dbReference type="ARBA" id="ARBA00022723"/>
    </source>
</evidence>
<dbReference type="NCBIfam" id="TIGR02481">
    <property type="entry name" value="hemeryth_dom"/>
    <property type="match status" value="2"/>
</dbReference>
<name>A0A7S7RNJ9_9BACT</name>
<dbReference type="CDD" id="cd12107">
    <property type="entry name" value="Hemerythrin"/>
    <property type="match status" value="2"/>
</dbReference>
<dbReference type="RefSeq" id="WP_194370616.1">
    <property type="nucleotide sequence ID" value="NZ_CP054492.1"/>
</dbReference>
<dbReference type="InterPro" id="IPR050669">
    <property type="entry name" value="Hemerythrin"/>
</dbReference>
<proteinExistence type="inferred from homology"/>
<dbReference type="Gene3D" id="1.20.120.50">
    <property type="entry name" value="Hemerythrin-like"/>
    <property type="match status" value="2"/>
</dbReference>
<comment type="similarity">
    <text evidence="1">Belongs to the hemerythrin family.</text>
</comment>
<evidence type="ECO:0000256" key="1">
    <source>
        <dbReference type="ARBA" id="ARBA00010587"/>
    </source>
</evidence>
<dbReference type="EMBL" id="CP054492">
    <property type="protein sequence ID" value="QOY52513.1"/>
    <property type="molecule type" value="Genomic_DNA"/>
</dbReference>
<dbReference type="GO" id="GO:0005344">
    <property type="term" value="F:oxygen carrier activity"/>
    <property type="evidence" value="ECO:0007669"/>
    <property type="project" value="UniProtKB-KW"/>
</dbReference>
<dbReference type="SUPFAM" id="SSF47188">
    <property type="entry name" value="Hemerythrin-like"/>
    <property type="match status" value="2"/>
</dbReference>
<dbReference type="InterPro" id="IPR012827">
    <property type="entry name" value="Hemerythrin_metal-bd"/>
</dbReference>